<gene>
    <name evidence="1" type="ORF">B5V03_16235</name>
</gene>
<protein>
    <submittedName>
        <fullName evidence="1">Uncharacterized protein</fullName>
    </submittedName>
</protein>
<dbReference type="Proteomes" id="UP000290819">
    <property type="component" value="Unassembled WGS sequence"/>
</dbReference>
<keyword evidence="2" id="KW-1185">Reference proteome</keyword>
<reference evidence="1 2" key="1">
    <citation type="submission" date="2017-03" db="EMBL/GenBank/DDBJ databases">
        <authorList>
            <person name="Safronova V.I."/>
            <person name="Sazanova A.L."/>
            <person name="Chirak E.R."/>
        </authorList>
    </citation>
    <scope>NUCLEOTIDE SEQUENCE [LARGE SCALE GENOMIC DNA]</scope>
    <source>
        <strain evidence="1 2">Opo-243</strain>
    </source>
</reference>
<dbReference type="AlphaFoldDB" id="A0A4Q1VA28"/>
<comment type="caution">
    <text evidence="1">The sequence shown here is derived from an EMBL/GenBank/DDBJ whole genome shotgun (WGS) entry which is preliminary data.</text>
</comment>
<evidence type="ECO:0000313" key="2">
    <source>
        <dbReference type="Proteomes" id="UP000290819"/>
    </source>
</evidence>
<accession>A0A4Q1VA28</accession>
<organism evidence="1 2">
    <name type="scientific">Bradyrhizobium betae</name>
    <dbReference type="NCBI Taxonomy" id="244734"/>
    <lineage>
        <taxon>Bacteria</taxon>
        <taxon>Pseudomonadati</taxon>
        <taxon>Pseudomonadota</taxon>
        <taxon>Alphaproteobacteria</taxon>
        <taxon>Hyphomicrobiales</taxon>
        <taxon>Nitrobacteraceae</taxon>
        <taxon>Bradyrhizobium</taxon>
    </lineage>
</organism>
<evidence type="ECO:0000313" key="1">
    <source>
        <dbReference type="EMBL" id="RXT47810.1"/>
    </source>
</evidence>
<dbReference type="EMBL" id="MZXW01000017">
    <property type="protein sequence ID" value="RXT47810.1"/>
    <property type="molecule type" value="Genomic_DNA"/>
</dbReference>
<name>A0A4Q1VA28_9BRAD</name>
<sequence>MSEIYARPEPTLIPIPRPLCPACQSRMMLIHVGASCDGPDLRIFECSRCGNVHKISVDDPMRSAK</sequence>
<proteinExistence type="predicted"/>
<dbReference type="OrthoDB" id="8245324at2"/>